<keyword evidence="2" id="KW-1185">Reference proteome</keyword>
<accession>A0A0F4H0W7</accession>
<evidence type="ECO:0000313" key="1">
    <source>
        <dbReference type="EMBL" id="KJY02136.1"/>
    </source>
</evidence>
<protein>
    <submittedName>
        <fullName evidence="1">Uncharacterized protein</fullName>
    </submittedName>
</protein>
<name>A0A0F4H0W7_9PEZI</name>
<dbReference type="AlphaFoldDB" id="A0A0F4H0W7"/>
<evidence type="ECO:0000313" key="2">
    <source>
        <dbReference type="Proteomes" id="UP000033647"/>
    </source>
</evidence>
<organism evidence="1 2">
    <name type="scientific">Zymoseptoria brevis</name>
    <dbReference type="NCBI Taxonomy" id="1047168"/>
    <lineage>
        <taxon>Eukaryota</taxon>
        <taxon>Fungi</taxon>
        <taxon>Dikarya</taxon>
        <taxon>Ascomycota</taxon>
        <taxon>Pezizomycotina</taxon>
        <taxon>Dothideomycetes</taxon>
        <taxon>Dothideomycetidae</taxon>
        <taxon>Mycosphaerellales</taxon>
        <taxon>Mycosphaerellaceae</taxon>
        <taxon>Zymoseptoria</taxon>
    </lineage>
</organism>
<gene>
    <name evidence="1" type="ORF">TI39_contig191g00004</name>
</gene>
<sequence length="160" mass="18534">MLRAAQEIYRKMTSPDGDAYLPAAMIPIYDRISQFKANGIDPVTKEEYLQFSPHEGWPARRKATFRTEVTKPGGVWAAVYNGIERDLQKLLRDAKATLKRDIVIVFQDFRVGFSEIYKAKDSFAEEVNLKEVLRKNLQEARELMDGTMRCAFVALWRDFH</sequence>
<proteinExistence type="predicted"/>
<dbReference type="Proteomes" id="UP000033647">
    <property type="component" value="Unassembled WGS sequence"/>
</dbReference>
<dbReference type="EMBL" id="LAFY01000186">
    <property type="protein sequence ID" value="KJY02136.1"/>
    <property type="molecule type" value="Genomic_DNA"/>
</dbReference>
<dbReference type="OrthoDB" id="5427350at2759"/>
<comment type="caution">
    <text evidence="1">The sequence shown here is derived from an EMBL/GenBank/DDBJ whole genome shotgun (WGS) entry which is preliminary data.</text>
</comment>
<reference evidence="1 2" key="1">
    <citation type="submission" date="2015-03" db="EMBL/GenBank/DDBJ databases">
        <title>RNA-seq based gene annotation and comparative genomics of four Zymoseptoria species reveal species-specific pathogenicity related genes and transposable element activity.</title>
        <authorList>
            <person name="Grandaubert J."/>
            <person name="Bhattacharyya A."/>
            <person name="Stukenbrock E.H."/>
        </authorList>
    </citation>
    <scope>NUCLEOTIDE SEQUENCE [LARGE SCALE GENOMIC DNA]</scope>
    <source>
        <strain evidence="1 2">Zb18110</strain>
    </source>
</reference>